<keyword evidence="6" id="KW-1185">Reference proteome</keyword>
<dbReference type="PANTHER" id="PTHR45766">
    <property type="entry name" value="DNA ANNEALING HELICASE AND ENDONUCLEASE ZRANB3 FAMILY MEMBER"/>
    <property type="match status" value="1"/>
</dbReference>
<dbReference type="SMART" id="SM00487">
    <property type="entry name" value="DEXDc"/>
    <property type="match status" value="1"/>
</dbReference>
<reference evidence="5" key="2">
    <citation type="submission" date="2023-04" db="EMBL/GenBank/DDBJ databases">
        <title>Paracnuella aquatica gen. nov., sp. nov., a member of the family Chitinophagaceae isolated from a hot spring.</title>
        <authorList>
            <person name="Wang C."/>
        </authorList>
    </citation>
    <scope>NUCLEOTIDE SEQUENCE</scope>
    <source>
        <strain evidence="5">LB-8</strain>
    </source>
</reference>
<dbReference type="Proteomes" id="UP001155483">
    <property type="component" value="Unassembled WGS sequence"/>
</dbReference>
<dbReference type="Gene3D" id="3.30.870.10">
    <property type="entry name" value="Endonuclease Chain A"/>
    <property type="match status" value="1"/>
</dbReference>
<dbReference type="NCBIfam" id="NF042964">
    <property type="entry name" value="phospholipD_antiphage"/>
    <property type="match status" value="1"/>
</dbReference>
<dbReference type="PROSITE" id="PS51192">
    <property type="entry name" value="HELICASE_ATP_BIND_1"/>
    <property type="match status" value="1"/>
</dbReference>
<dbReference type="InterPro" id="IPR049952">
    <property type="entry name" value="PhospholipD-like_anti-phage"/>
</dbReference>
<organism evidence="5 6">
    <name type="scientific">Paraflavisolibacter caeni</name>
    <dbReference type="NCBI Taxonomy" id="2982496"/>
    <lineage>
        <taxon>Bacteria</taxon>
        <taxon>Pseudomonadati</taxon>
        <taxon>Bacteroidota</taxon>
        <taxon>Chitinophagia</taxon>
        <taxon>Chitinophagales</taxon>
        <taxon>Chitinophagaceae</taxon>
        <taxon>Paraflavisolibacter</taxon>
    </lineage>
</organism>
<dbReference type="AlphaFoldDB" id="A0A9X3B8A2"/>
<evidence type="ECO:0000313" key="6">
    <source>
        <dbReference type="Proteomes" id="UP001155483"/>
    </source>
</evidence>
<name>A0A9X3B8A2_9BACT</name>
<dbReference type="InterPro" id="IPR000330">
    <property type="entry name" value="SNF2_N"/>
</dbReference>
<dbReference type="InterPro" id="IPR049730">
    <property type="entry name" value="SNF2/RAD54-like_C"/>
</dbReference>
<evidence type="ECO:0000313" key="5">
    <source>
        <dbReference type="EMBL" id="MCU7550400.1"/>
    </source>
</evidence>
<gene>
    <name evidence="5" type="ORF">OCK74_14865</name>
</gene>
<dbReference type="RefSeq" id="WP_279297840.1">
    <property type="nucleotide sequence ID" value="NZ_JAOTIF010000012.1"/>
</dbReference>
<protein>
    <submittedName>
        <fullName evidence="5">Phospholipase D-like domain-containing protein</fullName>
    </submittedName>
</protein>
<dbReference type="Pfam" id="PF13091">
    <property type="entry name" value="PLDc_2"/>
    <property type="match status" value="1"/>
</dbReference>
<feature type="region of interest" description="Disordered" evidence="2">
    <location>
        <begin position="623"/>
        <end position="648"/>
    </location>
</feature>
<dbReference type="InterPro" id="IPR025202">
    <property type="entry name" value="PLD-like_dom"/>
</dbReference>
<dbReference type="Pfam" id="PF00271">
    <property type="entry name" value="Helicase_C"/>
    <property type="match status" value="1"/>
</dbReference>
<dbReference type="InterPro" id="IPR038718">
    <property type="entry name" value="SNF2-like_sf"/>
</dbReference>
<evidence type="ECO:0000256" key="1">
    <source>
        <dbReference type="ARBA" id="ARBA00022801"/>
    </source>
</evidence>
<feature type="compositionally biased region" description="Acidic residues" evidence="2">
    <location>
        <begin position="625"/>
        <end position="637"/>
    </location>
</feature>
<dbReference type="EMBL" id="JAOTIF010000012">
    <property type="protein sequence ID" value="MCU7550400.1"/>
    <property type="molecule type" value="Genomic_DNA"/>
</dbReference>
<dbReference type="SUPFAM" id="SSF56024">
    <property type="entry name" value="Phospholipase D/nuclease"/>
    <property type="match status" value="1"/>
</dbReference>
<dbReference type="PANTHER" id="PTHR45766:SF6">
    <property type="entry name" value="SWI_SNF-RELATED MATRIX-ASSOCIATED ACTIN-DEPENDENT REGULATOR OF CHROMATIN SUBFAMILY A-LIKE PROTEIN 1"/>
    <property type="match status" value="1"/>
</dbReference>
<dbReference type="PROSITE" id="PS51194">
    <property type="entry name" value="HELICASE_CTER"/>
    <property type="match status" value="1"/>
</dbReference>
<feature type="domain" description="Helicase C-terminal" evidence="4">
    <location>
        <begin position="660"/>
        <end position="842"/>
    </location>
</feature>
<dbReference type="GO" id="GO:0005524">
    <property type="term" value="F:ATP binding"/>
    <property type="evidence" value="ECO:0007669"/>
    <property type="project" value="InterPro"/>
</dbReference>
<reference evidence="5" key="1">
    <citation type="submission" date="2022-09" db="EMBL/GenBank/DDBJ databases">
        <authorList>
            <person name="Yuan C."/>
            <person name="Ke Z."/>
        </authorList>
    </citation>
    <scope>NUCLEOTIDE SEQUENCE</scope>
    <source>
        <strain evidence="5">LB-8</strain>
    </source>
</reference>
<dbReference type="Gene3D" id="3.40.50.10810">
    <property type="entry name" value="Tandem AAA-ATPase domain"/>
    <property type="match status" value="1"/>
</dbReference>
<dbReference type="InterPro" id="IPR001650">
    <property type="entry name" value="Helicase_C-like"/>
</dbReference>
<dbReference type="SUPFAM" id="SSF52540">
    <property type="entry name" value="P-loop containing nucleoside triphosphate hydrolases"/>
    <property type="match status" value="2"/>
</dbReference>
<comment type="caution">
    <text evidence="5">The sequence shown here is derived from an EMBL/GenBank/DDBJ whole genome shotgun (WGS) entry which is preliminary data.</text>
</comment>
<feature type="domain" description="Helicase ATP-binding" evidence="3">
    <location>
        <begin position="241"/>
        <end position="426"/>
    </location>
</feature>
<sequence length="902" mass="103833">MMNRFSSRLHKLDVSFLNNRLQNAKSYDRIAGYFSSSLLEVAGEAVSSVTGKVRIVCNSDLDERDVATAKAAEMAIRREWCGKEPEKLPELAYPRFKKLFDLLVSGKLEVRVLPSHVHGLIHGKAGVITKENGTKTSFMGSSNETYAAWKMNYELVWEDDCEDAIEWVQNEFDYLWRHQDAQKLSEAVISDIGRIASRYEINVDKWKENPQPENTFVESPVYRKEAGLWAHQKYFVQKAFEVHKKWGARFVLADQVGLGKTIQLAMAAQLMALYGNKPVLILAPKTLIWQWQDEMLSLLDMPSAVWNGRQWVDENGVEHAANGIKNLKNCPRKVGILSQGLITSGGEAAVMLRSMEFECVVVDEAHRARRKRFTDRQRTTAGNRNNLMQFIYDISTKTRSLLLATATPVQIDPIEAYDMLDMLGVGSEQVYGNAWSRWANPTRTLEIVVEKQNVPEDELEVWDWMRNPFPPEDGNEIFFEQVRTRLDINEHRFVIPGDQIEKLTPPIRRKIKNNTTDFFNKHNPFIRHIIRRTRQYLENETDPSTNEKYLKPVVVELFGEKDNEAIALPGYLRDAYTTAEEFSNLLARRLQSAGFLKTMLLRRLGSSIEAGRITAEKMLSSWEQIDSEEDDDQDEENEEKKSDITAVSQSKTLTAKEKQLLQQFIDELEEHGEKDPKYGFLRQYLIGKKWLEMGCIVFSQYYDTIRWVANQLTVDLPEEPIAIYAGGTKSGIMLNGTFKPMLKDDIKAKVKSGELRLVLGTDSASEGLNLQRLGTLINLDLPWNPTKLEQRKGRIQRIGQIRDTVFIYNMRYRDSVEDRVHQLLSDRLKNIESLFGQIPDVLEDVWVEVALGDREKAKQIINNVPERHPFEIKYDKIENINWESCSVVLNAIERKNVLKEVW</sequence>
<dbReference type="Gene3D" id="3.40.50.300">
    <property type="entry name" value="P-loop containing nucleotide triphosphate hydrolases"/>
    <property type="match status" value="1"/>
</dbReference>
<dbReference type="InterPro" id="IPR014001">
    <property type="entry name" value="Helicase_ATP-bd"/>
</dbReference>
<accession>A0A9X3B8A2</accession>
<proteinExistence type="predicted"/>
<dbReference type="CDD" id="cd18793">
    <property type="entry name" value="SF2_C_SNF"/>
    <property type="match status" value="1"/>
</dbReference>
<dbReference type="SMART" id="SM00490">
    <property type="entry name" value="HELICc"/>
    <property type="match status" value="1"/>
</dbReference>
<evidence type="ECO:0000259" key="3">
    <source>
        <dbReference type="PROSITE" id="PS51192"/>
    </source>
</evidence>
<dbReference type="Pfam" id="PF00176">
    <property type="entry name" value="SNF2-rel_dom"/>
    <property type="match status" value="1"/>
</dbReference>
<keyword evidence="1" id="KW-0378">Hydrolase</keyword>
<dbReference type="CDD" id="cd09179">
    <property type="entry name" value="PLDc_N_DEXD_a"/>
    <property type="match status" value="1"/>
</dbReference>
<evidence type="ECO:0000259" key="4">
    <source>
        <dbReference type="PROSITE" id="PS51194"/>
    </source>
</evidence>
<dbReference type="GO" id="GO:0016787">
    <property type="term" value="F:hydrolase activity"/>
    <property type="evidence" value="ECO:0007669"/>
    <property type="project" value="UniProtKB-KW"/>
</dbReference>
<dbReference type="InterPro" id="IPR027417">
    <property type="entry name" value="P-loop_NTPase"/>
</dbReference>
<evidence type="ECO:0000256" key="2">
    <source>
        <dbReference type="SAM" id="MobiDB-lite"/>
    </source>
</evidence>